<evidence type="ECO:0000313" key="1">
    <source>
        <dbReference type="EMBL" id="OSD00163.1"/>
    </source>
</evidence>
<dbReference type="AlphaFoldDB" id="A0A1Y2II10"/>
<reference evidence="1 2" key="1">
    <citation type="journal article" date="2015" name="Biotechnol. Biofuels">
        <title>Enhanced degradation of softwood versus hardwood by the white-rot fungus Pycnoporus coccineus.</title>
        <authorList>
            <person name="Couturier M."/>
            <person name="Navarro D."/>
            <person name="Chevret D."/>
            <person name="Henrissat B."/>
            <person name="Piumi F."/>
            <person name="Ruiz-Duenas F.J."/>
            <person name="Martinez A.T."/>
            <person name="Grigoriev I.V."/>
            <person name="Riley R."/>
            <person name="Lipzen A."/>
            <person name="Berrin J.G."/>
            <person name="Master E.R."/>
            <person name="Rosso M.N."/>
        </authorList>
    </citation>
    <scope>NUCLEOTIDE SEQUENCE [LARGE SCALE GENOMIC DNA]</scope>
    <source>
        <strain evidence="1 2">BRFM310</strain>
    </source>
</reference>
<accession>A0A1Y2II10</accession>
<protein>
    <submittedName>
        <fullName evidence="1">Uncharacterized protein</fullName>
    </submittedName>
</protein>
<proteinExistence type="predicted"/>
<dbReference type="Proteomes" id="UP000193067">
    <property type="component" value="Unassembled WGS sequence"/>
</dbReference>
<organism evidence="1 2">
    <name type="scientific">Trametes coccinea (strain BRFM310)</name>
    <name type="common">Pycnoporus coccineus</name>
    <dbReference type="NCBI Taxonomy" id="1353009"/>
    <lineage>
        <taxon>Eukaryota</taxon>
        <taxon>Fungi</taxon>
        <taxon>Dikarya</taxon>
        <taxon>Basidiomycota</taxon>
        <taxon>Agaricomycotina</taxon>
        <taxon>Agaricomycetes</taxon>
        <taxon>Polyporales</taxon>
        <taxon>Polyporaceae</taxon>
        <taxon>Trametes</taxon>
    </lineage>
</organism>
<keyword evidence="2" id="KW-1185">Reference proteome</keyword>
<sequence length="164" mass="17074">MLLFTYLSGAGSAIAVVMTVVAHAASTMAVEPGIALDSLQPARIIMSEAEMAHWLATTDAHLTFIGDPSAAPNALTSRSAQRTVLTYCTKRNGSVCGGDCTVYNGSAACIFAPHTQCLAATRDVGFCDRKECVGVCSTLSQCGTWLEGGFCFTPGTKSILVSIL</sequence>
<gene>
    <name evidence="1" type="ORF">PYCCODRAFT_1414805</name>
</gene>
<dbReference type="OrthoDB" id="2985022at2759"/>
<name>A0A1Y2II10_TRAC3</name>
<evidence type="ECO:0000313" key="2">
    <source>
        <dbReference type="Proteomes" id="UP000193067"/>
    </source>
</evidence>
<dbReference type="EMBL" id="KZ084121">
    <property type="protein sequence ID" value="OSD00163.1"/>
    <property type="molecule type" value="Genomic_DNA"/>
</dbReference>